<dbReference type="RefSeq" id="WP_200683069.1">
    <property type="nucleotide sequence ID" value="NZ_JAEPRQ010000001.1"/>
</dbReference>
<feature type="transmembrane region" description="Helical" evidence="1">
    <location>
        <begin position="149"/>
        <end position="173"/>
    </location>
</feature>
<evidence type="ECO:0000313" key="2">
    <source>
        <dbReference type="EMBL" id="MBK4214435.1"/>
    </source>
</evidence>
<keyword evidence="3" id="KW-1185">Reference proteome</keyword>
<proteinExistence type="predicted"/>
<reference evidence="2" key="1">
    <citation type="submission" date="2021-01" db="EMBL/GenBank/DDBJ databases">
        <title>Paracoccus amoyensis sp. nov., isolated from the surface seawater along the coast of Xiamen Island, China.</title>
        <authorList>
            <person name="Lyu L."/>
        </authorList>
    </citation>
    <scope>NUCLEOTIDE SEQUENCE</scope>
    <source>
        <strain evidence="2">MJ17</strain>
    </source>
</reference>
<feature type="transmembrane region" description="Helical" evidence="1">
    <location>
        <begin position="72"/>
        <end position="93"/>
    </location>
</feature>
<feature type="transmembrane region" description="Helical" evidence="1">
    <location>
        <begin position="113"/>
        <end position="137"/>
    </location>
</feature>
<organism evidence="2 3">
    <name type="scientific">Paracoccus caeni</name>
    <dbReference type="NCBI Taxonomy" id="657651"/>
    <lineage>
        <taxon>Bacteria</taxon>
        <taxon>Pseudomonadati</taxon>
        <taxon>Pseudomonadota</taxon>
        <taxon>Alphaproteobacteria</taxon>
        <taxon>Rhodobacterales</taxon>
        <taxon>Paracoccaceae</taxon>
        <taxon>Paracoccus</taxon>
    </lineage>
</organism>
<feature type="transmembrane region" description="Helical" evidence="1">
    <location>
        <begin position="37"/>
        <end position="60"/>
    </location>
</feature>
<keyword evidence="1" id="KW-1133">Transmembrane helix</keyword>
<keyword evidence="1" id="KW-0812">Transmembrane</keyword>
<dbReference type="Proteomes" id="UP000640485">
    <property type="component" value="Unassembled WGS sequence"/>
</dbReference>
<protein>
    <submittedName>
        <fullName evidence="2">ABC transporter</fullName>
    </submittedName>
</protein>
<evidence type="ECO:0000256" key="1">
    <source>
        <dbReference type="SAM" id="Phobius"/>
    </source>
</evidence>
<comment type="caution">
    <text evidence="2">The sequence shown here is derived from an EMBL/GenBank/DDBJ whole genome shotgun (WGS) entry which is preliminary data.</text>
</comment>
<gene>
    <name evidence="2" type="ORF">JJJ17_00700</name>
</gene>
<sequence length="273" mass="30446">MFVQPRNRTALHAAGSTLALIYHQTVYNLRTEHRNAVIGLLLTIMQTVIFLSAFLVIYVVMGIRSSPIRGDFMLYMMSGIFLFMLHVQASAAVSGSHSVSGQLNKHEPLSPAVLISAAALGVLYRQTISCVAVLWMYHVLVSPVEIENVPGALAMYMLSWFSGACMGLVFLGIRPWSPRGAKVVTTVYQRVNMFGSGKMLVGNMIPNIVLPWFLWNPLFHVIDQMRGFVFINYNPQKSSPTYALWFALATMMVGLLINFTTRKFESISWSAAE</sequence>
<dbReference type="EMBL" id="JAEPRQ010000001">
    <property type="protein sequence ID" value="MBK4214435.1"/>
    <property type="molecule type" value="Genomic_DNA"/>
</dbReference>
<keyword evidence="1" id="KW-0472">Membrane</keyword>
<feature type="transmembrane region" description="Helical" evidence="1">
    <location>
        <begin position="200"/>
        <end position="222"/>
    </location>
</feature>
<dbReference type="AlphaFoldDB" id="A0A934SBS3"/>
<evidence type="ECO:0000313" key="3">
    <source>
        <dbReference type="Proteomes" id="UP000640485"/>
    </source>
</evidence>
<accession>A0A934SBS3</accession>
<feature type="transmembrane region" description="Helical" evidence="1">
    <location>
        <begin position="242"/>
        <end position="260"/>
    </location>
</feature>
<name>A0A934SBS3_9RHOB</name>